<organism evidence="7 8">
    <name type="scientific">Bacillus cereus</name>
    <dbReference type="NCBI Taxonomy" id="1396"/>
    <lineage>
        <taxon>Bacteria</taxon>
        <taxon>Bacillati</taxon>
        <taxon>Bacillota</taxon>
        <taxon>Bacilli</taxon>
        <taxon>Bacillales</taxon>
        <taxon>Bacillaceae</taxon>
        <taxon>Bacillus</taxon>
        <taxon>Bacillus cereus group</taxon>
    </lineage>
</organism>
<name>A0A9X6B328_BACCE</name>
<feature type="transmembrane region" description="Helical" evidence="5">
    <location>
        <begin position="241"/>
        <end position="265"/>
    </location>
</feature>
<feature type="transmembrane region" description="Helical" evidence="5">
    <location>
        <begin position="285"/>
        <end position="303"/>
    </location>
</feature>
<dbReference type="InterPro" id="IPR001902">
    <property type="entry name" value="SLC26A/SulP_fam"/>
</dbReference>
<evidence type="ECO:0000256" key="4">
    <source>
        <dbReference type="ARBA" id="ARBA00023136"/>
    </source>
</evidence>
<evidence type="ECO:0000313" key="7">
    <source>
        <dbReference type="EMBL" id="OOR71139.1"/>
    </source>
</evidence>
<dbReference type="AlphaFoldDB" id="A0A9X6B328"/>
<dbReference type="InterPro" id="IPR011547">
    <property type="entry name" value="SLC26A/SulP_dom"/>
</dbReference>
<protein>
    <submittedName>
        <fullName evidence="7">Sodium-independent anion transporter</fullName>
    </submittedName>
</protein>
<feature type="transmembrane region" description="Helical" evidence="5">
    <location>
        <begin position="91"/>
        <end position="117"/>
    </location>
</feature>
<proteinExistence type="predicted"/>
<dbReference type="InterPro" id="IPR036513">
    <property type="entry name" value="STAS_dom_sf"/>
</dbReference>
<dbReference type="Gene3D" id="3.30.750.24">
    <property type="entry name" value="STAS domain"/>
    <property type="match status" value="1"/>
</dbReference>
<dbReference type="Pfam" id="PF01740">
    <property type="entry name" value="STAS"/>
    <property type="match status" value="1"/>
</dbReference>
<dbReference type="GO" id="GO:0016020">
    <property type="term" value="C:membrane"/>
    <property type="evidence" value="ECO:0007669"/>
    <property type="project" value="UniProtKB-SubCell"/>
</dbReference>
<feature type="transmembrane region" description="Helical" evidence="5">
    <location>
        <begin position="324"/>
        <end position="354"/>
    </location>
</feature>
<feature type="transmembrane region" description="Helical" evidence="5">
    <location>
        <begin position="192"/>
        <end position="210"/>
    </location>
</feature>
<sequence length="591" mass="64582">MKFSGRYTGYSFAGLRKDMLAGLVVGIVAIPLAMAFAIACGVRPEYGIYTTIIAGILVAIFGGSKYQIAGPTGAFVPILLGIVMQYGYENLLIAGFMAGILLVLMGLCKLGNFITFIPRPVMIGFTTGIAVIIFSGQIANFLGLHHLEKQATFFYNMKEIGTNITELNPFSILTAFLCLGIVIATTKWLPRIPGALLGLIISSLIATLLFPNQIETIGTTYGDIPHQLPNFQMPAFTWNTIFVLLPAACIISALGGIESLLSAMVADNMTNSKHNSNKELVGQGIANMIAPLFGGIPATGAIARTATNIKNEATSPVSGMIHGIVVLLVLLFLSPLAFHIPLASMAPILMVVAWNMGEKDEFIHILKTKTGDTLVLVLTFLLTVFTDLTIGVSLGLLLAFLLFIGKMSKSLRVRKVLPDTVDSDAKYERVKTDKNCPQISIFTVEGPLFFGTIKEFETSIEAPIFSNARILLLRMGNVSFMDTSAEFAVENIRKKMIEKQGTLLISGVQHQPKEIFHQTRLYERIGEQYFFTHSGLAIHFALQKLETSQCKGCKQFVFQECATLSEQSAEIDSDRKCFPWEKHVSPEETLK</sequence>
<dbReference type="InterPro" id="IPR002645">
    <property type="entry name" value="STAS_dom"/>
</dbReference>
<feature type="transmembrane region" description="Helical" evidence="5">
    <location>
        <begin position="123"/>
        <end position="147"/>
    </location>
</feature>
<dbReference type="Pfam" id="PF00916">
    <property type="entry name" value="Sulfate_transp"/>
    <property type="match status" value="1"/>
</dbReference>
<evidence type="ECO:0000313" key="8">
    <source>
        <dbReference type="Proteomes" id="UP000190641"/>
    </source>
</evidence>
<dbReference type="SUPFAM" id="SSF52091">
    <property type="entry name" value="SpoIIaa-like"/>
    <property type="match status" value="1"/>
</dbReference>
<dbReference type="CDD" id="cd07042">
    <property type="entry name" value="STAS_SulP_like_sulfate_transporter"/>
    <property type="match status" value="1"/>
</dbReference>
<gene>
    <name evidence="7" type="ORF">BLX06_32460</name>
</gene>
<feature type="transmembrane region" description="Helical" evidence="5">
    <location>
        <begin position="20"/>
        <end position="39"/>
    </location>
</feature>
<dbReference type="PROSITE" id="PS50801">
    <property type="entry name" value="STAS"/>
    <property type="match status" value="1"/>
</dbReference>
<evidence type="ECO:0000259" key="6">
    <source>
        <dbReference type="PROSITE" id="PS50801"/>
    </source>
</evidence>
<dbReference type="PANTHER" id="PTHR11814">
    <property type="entry name" value="SULFATE TRANSPORTER"/>
    <property type="match status" value="1"/>
</dbReference>
<keyword evidence="4 5" id="KW-0472">Membrane</keyword>
<feature type="transmembrane region" description="Helical" evidence="5">
    <location>
        <begin position="68"/>
        <end position="84"/>
    </location>
</feature>
<reference evidence="7 8" key="1">
    <citation type="submission" date="2017-01" db="EMBL/GenBank/DDBJ databases">
        <title>Bacillus cereus isolates.</title>
        <authorList>
            <person name="Beno S.M."/>
        </authorList>
    </citation>
    <scope>NUCLEOTIDE SEQUENCE [LARGE SCALE GENOMIC DNA]</scope>
    <source>
        <strain evidence="7 8">FSL K6-1030</strain>
    </source>
</reference>
<keyword evidence="2 5" id="KW-0812">Transmembrane</keyword>
<accession>A0A9X6B328</accession>
<dbReference type="GO" id="GO:0055085">
    <property type="term" value="P:transmembrane transport"/>
    <property type="evidence" value="ECO:0007669"/>
    <property type="project" value="InterPro"/>
</dbReference>
<feature type="transmembrane region" description="Helical" evidence="5">
    <location>
        <begin position="374"/>
        <end position="404"/>
    </location>
</feature>
<evidence type="ECO:0000256" key="2">
    <source>
        <dbReference type="ARBA" id="ARBA00022692"/>
    </source>
</evidence>
<evidence type="ECO:0000256" key="1">
    <source>
        <dbReference type="ARBA" id="ARBA00004141"/>
    </source>
</evidence>
<feature type="domain" description="STAS" evidence="6">
    <location>
        <begin position="437"/>
        <end position="541"/>
    </location>
</feature>
<evidence type="ECO:0000256" key="3">
    <source>
        <dbReference type="ARBA" id="ARBA00022989"/>
    </source>
</evidence>
<evidence type="ECO:0000256" key="5">
    <source>
        <dbReference type="SAM" id="Phobius"/>
    </source>
</evidence>
<comment type="caution">
    <text evidence="7">The sequence shown here is derived from an EMBL/GenBank/DDBJ whole genome shotgun (WGS) entry which is preliminary data.</text>
</comment>
<dbReference type="RefSeq" id="WP_078188004.1">
    <property type="nucleotide sequence ID" value="NZ_MUAU01000255.1"/>
</dbReference>
<dbReference type="Proteomes" id="UP000190641">
    <property type="component" value="Unassembled WGS sequence"/>
</dbReference>
<feature type="transmembrane region" description="Helical" evidence="5">
    <location>
        <begin position="167"/>
        <end position="186"/>
    </location>
</feature>
<feature type="transmembrane region" description="Helical" evidence="5">
    <location>
        <begin position="46"/>
        <end position="62"/>
    </location>
</feature>
<keyword evidence="3 5" id="KW-1133">Transmembrane helix</keyword>
<comment type="subcellular location">
    <subcellularLocation>
        <location evidence="1">Membrane</location>
        <topology evidence="1">Multi-pass membrane protein</topology>
    </subcellularLocation>
</comment>
<dbReference type="EMBL" id="MUAU01000255">
    <property type="protein sequence ID" value="OOR71139.1"/>
    <property type="molecule type" value="Genomic_DNA"/>
</dbReference>